<evidence type="ECO:0000256" key="3">
    <source>
        <dbReference type="PROSITE-ProRule" id="PRU00121"/>
    </source>
</evidence>
<feature type="disulfide bond" evidence="3">
    <location>
        <begin position="187"/>
        <end position="210"/>
    </location>
</feature>
<dbReference type="PANTHER" id="PTHR24261:SF7">
    <property type="entry name" value="KRINGLE DOMAIN-CONTAINING PROTEIN"/>
    <property type="match status" value="1"/>
</dbReference>
<dbReference type="Proteomes" id="UP000677054">
    <property type="component" value="Unassembled WGS sequence"/>
</dbReference>
<evidence type="ECO:0000313" key="5">
    <source>
        <dbReference type="EMBL" id="CAD7251844.1"/>
    </source>
</evidence>
<dbReference type="InterPro" id="IPR050759">
    <property type="entry name" value="Serine_protease_kringle"/>
</dbReference>
<evidence type="ECO:0000259" key="4">
    <source>
        <dbReference type="PROSITE" id="PS50070"/>
    </source>
</evidence>
<dbReference type="AlphaFoldDB" id="A0A7R9ACV1"/>
<keyword evidence="2 3" id="KW-1015">Disulfide bond</keyword>
<evidence type="ECO:0000256" key="2">
    <source>
        <dbReference type="ARBA" id="ARBA00023157"/>
    </source>
</evidence>
<dbReference type="InterPro" id="IPR038178">
    <property type="entry name" value="Kringle_sf"/>
</dbReference>
<gene>
    <name evidence="5" type="ORF">DSTB1V02_LOCUS11606</name>
</gene>
<dbReference type="PANTHER" id="PTHR24261">
    <property type="entry name" value="PLASMINOGEN-RELATED"/>
    <property type="match status" value="1"/>
</dbReference>
<accession>A0A7R9ACV1</accession>
<protein>
    <recommendedName>
        <fullName evidence="4">Kringle domain-containing protein</fullName>
    </recommendedName>
</protein>
<feature type="domain" description="Kringle" evidence="4">
    <location>
        <begin position="304"/>
        <end position="401"/>
    </location>
</feature>
<dbReference type="PROSITE" id="PS00021">
    <property type="entry name" value="KRINGLE_1"/>
    <property type="match status" value="6"/>
</dbReference>
<feature type="disulfide bond" evidence="3">
    <location>
        <begin position="572"/>
        <end position="595"/>
    </location>
</feature>
<dbReference type="Gene3D" id="2.40.20.10">
    <property type="entry name" value="Plasminogen Kringle 4"/>
    <property type="match status" value="6"/>
</dbReference>
<dbReference type="PRINTS" id="PR00018">
    <property type="entry name" value="KRINGLE"/>
</dbReference>
<feature type="domain" description="Kringle" evidence="4">
    <location>
        <begin position="614"/>
        <end position="685"/>
    </location>
</feature>
<feature type="domain" description="Kringle" evidence="4">
    <location>
        <begin position="520"/>
        <end position="600"/>
    </location>
</feature>
<organism evidence="5">
    <name type="scientific">Darwinula stevensoni</name>
    <dbReference type="NCBI Taxonomy" id="69355"/>
    <lineage>
        <taxon>Eukaryota</taxon>
        <taxon>Metazoa</taxon>
        <taxon>Ecdysozoa</taxon>
        <taxon>Arthropoda</taxon>
        <taxon>Crustacea</taxon>
        <taxon>Oligostraca</taxon>
        <taxon>Ostracoda</taxon>
        <taxon>Podocopa</taxon>
        <taxon>Podocopida</taxon>
        <taxon>Darwinulocopina</taxon>
        <taxon>Darwinuloidea</taxon>
        <taxon>Darwinulidae</taxon>
        <taxon>Darwinula</taxon>
    </lineage>
</organism>
<dbReference type="SMART" id="SM00130">
    <property type="entry name" value="KR"/>
    <property type="match status" value="6"/>
</dbReference>
<feature type="domain" description="Kringle" evidence="4">
    <location>
        <begin position="130"/>
        <end position="215"/>
    </location>
</feature>
<reference evidence="5" key="1">
    <citation type="submission" date="2020-11" db="EMBL/GenBank/DDBJ databases">
        <authorList>
            <person name="Tran Van P."/>
        </authorList>
    </citation>
    <scope>NUCLEOTIDE SEQUENCE</scope>
</reference>
<comment type="caution">
    <text evidence="3">Lacks conserved residue(s) required for the propagation of feature annotation.</text>
</comment>
<dbReference type="Pfam" id="PF00051">
    <property type="entry name" value="Kringle"/>
    <property type="match status" value="6"/>
</dbReference>
<evidence type="ECO:0000256" key="1">
    <source>
        <dbReference type="ARBA" id="ARBA00022572"/>
    </source>
</evidence>
<dbReference type="PROSITE" id="PS50070">
    <property type="entry name" value="KRINGLE_2"/>
    <property type="match status" value="6"/>
</dbReference>
<dbReference type="SUPFAM" id="SSF57440">
    <property type="entry name" value="Kringle-like"/>
    <property type="match status" value="6"/>
</dbReference>
<proteinExistence type="predicted"/>
<keyword evidence="6" id="KW-1185">Reference proteome</keyword>
<dbReference type="OrthoDB" id="5917794at2759"/>
<sequence>MNPSRPCLAFNFRERDGFCQLIHIEKSSLVPSDGYQAYVQFLCLTDYPRIEHAEESFVSWTGKHPSPPGGEVKFSCKHPRGFKDGLKEHHATCSSVVADTWRTTFIEGEKDLCPKPHKPVYPECRLTEMGKEYIGTLDVTETGKQCLRWDSPNVKMFYSTVAEGFDRYMFFEEHFLNQDPSSHENFCRNPTLKNMPWCFVEIDGLKWEYCSIPFCDDLTAPECKKTQKGAEYVGAQNKGISGSTCLAWLRHEGVIPEEMFALRGQAFPDTLTDEHNYCRNPTGKPGGPWCKVPDPTGTGMTPMGKEYRGTLRRTENGKKCQLWSIISRKDADKEDLLDFLYSYHPYHERNEVPRDLQESILKIVANQERNYCRNPARAERPWCFVSITPSLSWGYCDIPFCHRPKEPVECRLTNEGLDYAGIKNVDSDGRKCLPWLSRAHDKRFAFMDLMTFPDEIVDSSHDYCRNPDADSAGPWCFNEEGTGEGWGRCTVPFCSQLYERFAVEGKPAEGYPECLQTAMGKEYVGTTRKTKTGKPCLRWDSQPYGKPDDFVQNIPYEAHFRFGNSTLHHDFCRNPTLRHQPWCFVEDAGIEWEFCHIGFCPNYPNKTECRWTKEGEEYAGTLNKSLELPCEQWQDAALLERHWHRFPEGVRSENHNFCRNPDGRETGPYCFVGESLFENCDIPFCPFHYLY</sequence>
<dbReference type="InterPro" id="IPR018056">
    <property type="entry name" value="Kringle_CS"/>
</dbReference>
<evidence type="ECO:0000313" key="6">
    <source>
        <dbReference type="Proteomes" id="UP000677054"/>
    </source>
</evidence>
<dbReference type="InterPro" id="IPR000001">
    <property type="entry name" value="Kringle"/>
</dbReference>
<name>A0A7R9ACV1_9CRUS</name>
<keyword evidence="1 3" id="KW-0420">Kringle</keyword>
<feature type="domain" description="Kringle" evidence="4">
    <location>
        <begin position="412"/>
        <end position="494"/>
    </location>
</feature>
<feature type="domain" description="Kringle" evidence="4">
    <location>
        <begin position="228"/>
        <end position="295"/>
    </location>
</feature>
<dbReference type="InterPro" id="IPR013806">
    <property type="entry name" value="Kringle-like"/>
</dbReference>
<dbReference type="EMBL" id="CAJPEV010003874">
    <property type="protein sequence ID" value="CAG0900713.1"/>
    <property type="molecule type" value="Genomic_DNA"/>
</dbReference>
<dbReference type="EMBL" id="LR903391">
    <property type="protein sequence ID" value="CAD7251844.1"/>
    <property type="molecule type" value="Genomic_DNA"/>
</dbReference>